<keyword evidence="10" id="KW-0548">Nucleotidyltransferase</keyword>
<name>A0A384K5Z8_BOTFB</name>
<evidence type="ECO:0000256" key="8">
    <source>
        <dbReference type="ARBA" id="ARBA00022516"/>
    </source>
</evidence>
<keyword evidence="8" id="KW-0444">Lipid biosynthesis</keyword>
<keyword evidence="9" id="KW-0808">Transferase</keyword>
<dbReference type="GO" id="GO:0004605">
    <property type="term" value="F:phosphatidate cytidylyltransferase activity"/>
    <property type="evidence" value="ECO:0007669"/>
    <property type="project" value="UniProtKB-EC"/>
</dbReference>
<feature type="compositionally biased region" description="Polar residues" evidence="19">
    <location>
        <begin position="112"/>
        <end position="131"/>
    </location>
</feature>
<reference evidence="20 21" key="2">
    <citation type="journal article" date="2012" name="Eukaryot. Cell">
        <title>Genome update of Botrytis cinerea strains B05.10 and T4.</title>
        <authorList>
            <person name="Staats M."/>
            <person name="van Kan J.A."/>
        </authorList>
    </citation>
    <scope>NUCLEOTIDE SEQUENCE [LARGE SCALE GENOMIC DNA]</scope>
    <source>
        <strain evidence="20 21">B05.10</strain>
    </source>
</reference>
<dbReference type="GO" id="GO:0032049">
    <property type="term" value="P:cardiolipin biosynthetic process"/>
    <property type="evidence" value="ECO:0007669"/>
    <property type="project" value="InterPro"/>
</dbReference>
<reference evidence="20 21" key="3">
    <citation type="journal article" date="2017" name="Mol. Plant Pathol.">
        <title>A gapless genome sequence of the fungus Botrytis cinerea.</title>
        <authorList>
            <person name="Van Kan J.A."/>
            <person name="Stassen J.H."/>
            <person name="Mosbach A."/>
            <person name="Van Der Lee T.A."/>
            <person name="Faino L."/>
            <person name="Farmer A.D."/>
            <person name="Papasotiriou D.G."/>
            <person name="Zhou S."/>
            <person name="Seidl M.F."/>
            <person name="Cottam E."/>
            <person name="Edel D."/>
            <person name="Hahn M."/>
            <person name="Schwartz D.C."/>
            <person name="Dietrich R.A."/>
            <person name="Widdison S."/>
            <person name="Scalliet G."/>
        </authorList>
    </citation>
    <scope>NUCLEOTIDE SEQUENCE [LARGE SCALE GENOMIC DNA]</scope>
    <source>
        <strain evidence="20 21">B05.10</strain>
    </source>
</reference>
<keyword evidence="14" id="KW-0496">Mitochondrion</keyword>
<sequence length="592" mass="66971">MYFVGWYGPYERVLFPKPTQVYPLNFIRPRLVQLIRAWRWLWLGSVWPLPLLRRNVNANKKLNTGGGYNCLLTKIDFDKERALRSALRSTRVGSSVSFAQARCPSQLIHHTFSTTHSPANASKETTDSQVKSAHEEDSPSSTSSSTPSQSTSSSPSASLASDIPAPADWEENPNYNIEKFSELPHSNFGVNQHMVINDEFKEALRQILWQFRAPIRYAFAYGSGVFPQSKHTKAKPSSITSIHSKPPPAIVEQQGGTPKMIDFIFGVSYSQHWHSLNLNQHRDHYSALGSLGSGAVTAVQEKWGAGVYFNPYVTVNGTLIKYGVVNLDTLCTDLSEWSTLYLAGRLQKPVKILRDDARVRLANQVNLISALRTALLLLPPEFTEHELYGTIANISYLGDPRMVLPTEDPSKVANIVGNNLPHFRRLYAPLIDNLPNVGFNDSKCSNPEWASDPSTNIRLTQDMDPVRRGNMVRRLPKAFRSKLYFQYQKKYQIPRLEFDQMIEASRDEDGTRINRREGGGFERRIAREPPEDLRSEVRSVIKNTIGWPSTSQSLKGPFTAGFGRTWRYLSEKMAKHSEGKKKLEEAKEKKQD</sequence>
<evidence type="ECO:0000256" key="13">
    <source>
        <dbReference type="ARBA" id="ARBA00023098"/>
    </source>
</evidence>
<reference evidence="20 21" key="1">
    <citation type="journal article" date="2011" name="PLoS Genet.">
        <title>Genomic analysis of the necrotrophic fungal pathogens Sclerotinia sclerotiorum and Botrytis cinerea.</title>
        <authorList>
            <person name="Amselem J."/>
            <person name="Cuomo C.A."/>
            <person name="van Kan J.A."/>
            <person name="Viaud M."/>
            <person name="Benito E.P."/>
            <person name="Couloux A."/>
            <person name="Coutinho P.M."/>
            <person name="de Vries R.P."/>
            <person name="Dyer P.S."/>
            <person name="Fillinger S."/>
            <person name="Fournier E."/>
            <person name="Gout L."/>
            <person name="Hahn M."/>
            <person name="Kohn L."/>
            <person name="Lapalu N."/>
            <person name="Plummer K.M."/>
            <person name="Pradier J.M."/>
            <person name="Quevillon E."/>
            <person name="Sharon A."/>
            <person name="Simon A."/>
            <person name="ten Have A."/>
            <person name="Tudzynski B."/>
            <person name="Tudzynski P."/>
            <person name="Wincker P."/>
            <person name="Andrew M."/>
            <person name="Anthouard V."/>
            <person name="Beever R.E."/>
            <person name="Beffa R."/>
            <person name="Benoit I."/>
            <person name="Bouzid O."/>
            <person name="Brault B."/>
            <person name="Chen Z."/>
            <person name="Choquer M."/>
            <person name="Collemare J."/>
            <person name="Cotton P."/>
            <person name="Danchin E.G."/>
            <person name="Da Silva C."/>
            <person name="Gautier A."/>
            <person name="Giraud C."/>
            <person name="Giraud T."/>
            <person name="Gonzalez C."/>
            <person name="Grossetete S."/>
            <person name="Guldener U."/>
            <person name="Henrissat B."/>
            <person name="Howlett B.J."/>
            <person name="Kodira C."/>
            <person name="Kretschmer M."/>
            <person name="Lappartient A."/>
            <person name="Leroch M."/>
            <person name="Levis C."/>
            <person name="Mauceli E."/>
            <person name="Neuveglise C."/>
            <person name="Oeser B."/>
            <person name="Pearson M."/>
            <person name="Poulain J."/>
            <person name="Poussereau N."/>
            <person name="Quesneville H."/>
            <person name="Rascle C."/>
            <person name="Schumacher J."/>
            <person name="Segurens B."/>
            <person name="Sexton A."/>
            <person name="Silva E."/>
            <person name="Sirven C."/>
            <person name="Soanes D.M."/>
            <person name="Talbot N.J."/>
            <person name="Templeton M."/>
            <person name="Yandava C."/>
            <person name="Yarden O."/>
            <person name="Zeng Q."/>
            <person name="Rollins J.A."/>
            <person name="Lebrun M.H."/>
            <person name="Dickman M."/>
        </authorList>
    </citation>
    <scope>NUCLEOTIDE SEQUENCE [LARGE SCALE GENOMIC DNA]</scope>
    <source>
        <strain evidence="20 21">B05.10</strain>
    </source>
</reference>
<comment type="subcellular location">
    <subcellularLocation>
        <location evidence="2">Mitochondrion inner membrane</location>
        <topology evidence="2">Peripheral membrane protein</topology>
        <orientation evidence="2">Matrix side</orientation>
    </subcellularLocation>
</comment>
<evidence type="ECO:0000256" key="16">
    <source>
        <dbReference type="ARBA" id="ARBA00023209"/>
    </source>
</evidence>
<evidence type="ECO:0000256" key="6">
    <source>
        <dbReference type="ARBA" id="ARBA00012487"/>
    </source>
</evidence>
<evidence type="ECO:0000256" key="5">
    <source>
        <dbReference type="ARBA" id="ARBA00005458"/>
    </source>
</evidence>
<accession>A0A384K5Z8</accession>
<keyword evidence="21" id="KW-1185">Reference proteome</keyword>
<organism evidence="20 21">
    <name type="scientific">Botryotinia fuckeliana (strain B05.10)</name>
    <name type="common">Noble rot fungus</name>
    <name type="synonym">Botrytis cinerea</name>
    <dbReference type="NCBI Taxonomy" id="332648"/>
    <lineage>
        <taxon>Eukaryota</taxon>
        <taxon>Fungi</taxon>
        <taxon>Dikarya</taxon>
        <taxon>Ascomycota</taxon>
        <taxon>Pezizomycotina</taxon>
        <taxon>Leotiomycetes</taxon>
        <taxon>Helotiales</taxon>
        <taxon>Sclerotiniaceae</taxon>
        <taxon>Botrytis</taxon>
    </lineage>
</organism>
<keyword evidence="16" id="KW-0594">Phospholipid biosynthesis</keyword>
<dbReference type="GeneID" id="5430253"/>
<dbReference type="GO" id="GO:0005743">
    <property type="term" value="C:mitochondrial inner membrane"/>
    <property type="evidence" value="ECO:0007669"/>
    <property type="project" value="UniProtKB-SubCell"/>
</dbReference>
<evidence type="ECO:0000256" key="3">
    <source>
        <dbReference type="ARBA" id="ARBA00005119"/>
    </source>
</evidence>
<dbReference type="RefSeq" id="XP_024553540.1">
    <property type="nucleotide sequence ID" value="XM_024697724.1"/>
</dbReference>
<comment type="cofactor">
    <cofactor evidence="1">
        <name>Mg(2+)</name>
        <dbReference type="ChEBI" id="CHEBI:18420"/>
    </cofactor>
</comment>
<keyword evidence="15" id="KW-0472">Membrane</keyword>
<dbReference type="VEuPathDB" id="FungiDB:Bcin15g05330"/>
<evidence type="ECO:0000256" key="17">
    <source>
        <dbReference type="ARBA" id="ARBA00023264"/>
    </source>
</evidence>
<dbReference type="OrthoDB" id="341477at2759"/>
<comment type="pathway">
    <text evidence="4">Lipid metabolism.</text>
</comment>
<comment type="similarity">
    <text evidence="5">Belongs to the TAM41 family.</text>
</comment>
<dbReference type="UniPathway" id="UPA00557">
    <property type="reaction ID" value="UER00614"/>
</dbReference>
<feature type="compositionally biased region" description="Low complexity" evidence="19">
    <location>
        <begin position="139"/>
        <end position="167"/>
    </location>
</feature>
<dbReference type="Pfam" id="PF09139">
    <property type="entry name" value="Tam41_Mmp37"/>
    <property type="match status" value="1"/>
</dbReference>
<evidence type="ECO:0000256" key="9">
    <source>
        <dbReference type="ARBA" id="ARBA00022679"/>
    </source>
</evidence>
<protein>
    <recommendedName>
        <fullName evidence="7">Phosphatidate cytidylyltransferase, mitochondrial</fullName>
        <ecNumber evidence="6">2.7.7.41</ecNumber>
    </recommendedName>
    <alternativeName>
        <fullName evidence="18">CDP-diacylglycerol synthase</fullName>
    </alternativeName>
</protein>
<evidence type="ECO:0000256" key="12">
    <source>
        <dbReference type="ARBA" id="ARBA00022842"/>
    </source>
</evidence>
<dbReference type="Proteomes" id="UP000001798">
    <property type="component" value="Chromosome 15"/>
</dbReference>
<evidence type="ECO:0000256" key="10">
    <source>
        <dbReference type="ARBA" id="ARBA00022695"/>
    </source>
</evidence>
<proteinExistence type="inferred from homology"/>
<dbReference type="EMBL" id="CP009819">
    <property type="protein sequence ID" value="ATZ58074.1"/>
    <property type="molecule type" value="Genomic_DNA"/>
</dbReference>
<evidence type="ECO:0000256" key="14">
    <source>
        <dbReference type="ARBA" id="ARBA00023128"/>
    </source>
</evidence>
<gene>
    <name evidence="20" type="primary">Bctam41</name>
    <name evidence="20" type="ORF">BCIN_15g05330</name>
</gene>
<evidence type="ECO:0000313" key="20">
    <source>
        <dbReference type="EMBL" id="ATZ58074.1"/>
    </source>
</evidence>
<evidence type="ECO:0000256" key="19">
    <source>
        <dbReference type="SAM" id="MobiDB-lite"/>
    </source>
</evidence>
<dbReference type="GO" id="GO:0016024">
    <property type="term" value="P:CDP-diacylglycerol biosynthetic process"/>
    <property type="evidence" value="ECO:0007669"/>
    <property type="project" value="UniProtKB-UniPathway"/>
</dbReference>
<evidence type="ECO:0000256" key="4">
    <source>
        <dbReference type="ARBA" id="ARBA00005189"/>
    </source>
</evidence>
<evidence type="ECO:0000313" key="21">
    <source>
        <dbReference type="Proteomes" id="UP000001798"/>
    </source>
</evidence>
<keyword evidence="12" id="KW-0460">Magnesium</keyword>
<keyword evidence="17" id="KW-1208">Phospholipid metabolism</keyword>
<dbReference type="InterPro" id="IPR015222">
    <property type="entry name" value="Tam41"/>
</dbReference>
<keyword evidence="11" id="KW-0999">Mitochondrion inner membrane</keyword>
<evidence type="ECO:0000256" key="2">
    <source>
        <dbReference type="ARBA" id="ARBA00004443"/>
    </source>
</evidence>
<dbReference type="PANTHER" id="PTHR13619">
    <property type="entry name" value="PHOSPHATIDATE CYTIDYLYLTRANSFERASE, MITOCHONDRIAL"/>
    <property type="match status" value="1"/>
</dbReference>
<dbReference type="KEGG" id="bfu:BCIN_15g05330"/>
<dbReference type="AlphaFoldDB" id="A0A384K5Z8"/>
<evidence type="ECO:0000256" key="18">
    <source>
        <dbReference type="ARBA" id="ARBA00029893"/>
    </source>
</evidence>
<evidence type="ECO:0000256" key="7">
    <source>
        <dbReference type="ARBA" id="ARBA00018337"/>
    </source>
</evidence>
<feature type="region of interest" description="Disordered" evidence="19">
    <location>
        <begin position="112"/>
        <end position="171"/>
    </location>
</feature>
<comment type="pathway">
    <text evidence="3">Phospholipid metabolism; CDP-diacylglycerol biosynthesis; CDP-diacylglycerol from sn-glycerol 3-phosphate: step 3/3.</text>
</comment>
<evidence type="ECO:0000256" key="1">
    <source>
        <dbReference type="ARBA" id="ARBA00001946"/>
    </source>
</evidence>
<keyword evidence="13" id="KW-0443">Lipid metabolism</keyword>
<evidence type="ECO:0000256" key="11">
    <source>
        <dbReference type="ARBA" id="ARBA00022792"/>
    </source>
</evidence>
<dbReference type="EC" id="2.7.7.41" evidence="6"/>
<evidence type="ECO:0000256" key="15">
    <source>
        <dbReference type="ARBA" id="ARBA00023136"/>
    </source>
</evidence>
<dbReference type="PANTHER" id="PTHR13619:SF0">
    <property type="entry name" value="PHOSPHATIDATE CYTIDYLYLTRANSFERASE, MITOCHONDRIAL"/>
    <property type="match status" value="1"/>
</dbReference>